<evidence type="ECO:0000313" key="18">
    <source>
        <dbReference type="EMBL" id="TNV73487.1"/>
    </source>
</evidence>
<dbReference type="GO" id="GO:0006397">
    <property type="term" value="P:mRNA processing"/>
    <property type="evidence" value="ECO:0007669"/>
    <property type="project" value="UniProtKB-KW"/>
</dbReference>
<keyword evidence="10 11" id="KW-0539">Nucleus</keyword>
<dbReference type="InterPro" id="IPR011068">
    <property type="entry name" value="NuclTrfase_I-like_C"/>
</dbReference>
<comment type="catalytic activity">
    <reaction evidence="11">
        <text>RNA(n) + ATP = RNA(n)-3'-adenine ribonucleotide + diphosphate</text>
        <dbReference type="Rhea" id="RHEA:11332"/>
        <dbReference type="Rhea" id="RHEA-COMP:14527"/>
        <dbReference type="Rhea" id="RHEA-COMP:17347"/>
        <dbReference type="ChEBI" id="CHEBI:30616"/>
        <dbReference type="ChEBI" id="CHEBI:33019"/>
        <dbReference type="ChEBI" id="CHEBI:140395"/>
        <dbReference type="ChEBI" id="CHEBI:173115"/>
        <dbReference type="EC" id="2.7.7.19"/>
    </reaction>
</comment>
<comment type="similarity">
    <text evidence="3 11">Belongs to the poly(A) polymerase family.</text>
</comment>
<feature type="domain" description="Poly(A) polymerase central" evidence="16">
    <location>
        <begin position="207"/>
        <end position="346"/>
    </location>
</feature>
<dbReference type="PANTHER" id="PTHR10682:SF10">
    <property type="entry name" value="POLYNUCLEOTIDE ADENYLYLTRANSFERASE"/>
    <property type="match status" value="1"/>
</dbReference>
<dbReference type="Gene3D" id="3.30.460.10">
    <property type="entry name" value="Beta Polymerase, domain 2"/>
    <property type="match status" value="1"/>
</dbReference>
<keyword evidence="7 11" id="KW-0547">Nucleotide-binding</keyword>
<protein>
    <recommendedName>
        <fullName evidence="11">Poly(A) polymerase</fullName>
        <ecNumber evidence="11">2.7.7.19</ecNumber>
    </recommendedName>
</protein>
<dbReference type="Gene3D" id="3.30.70.590">
    <property type="entry name" value="Poly(A) polymerase predicted RNA binding domain"/>
    <property type="match status" value="1"/>
</dbReference>
<dbReference type="GO" id="GO:0005634">
    <property type="term" value="C:nucleus"/>
    <property type="evidence" value="ECO:0007669"/>
    <property type="project" value="UniProtKB-SubCell"/>
</dbReference>
<dbReference type="FunFam" id="1.10.1410.10:FF:000001">
    <property type="entry name" value="Putative poly(A) polymerase gamma"/>
    <property type="match status" value="1"/>
</dbReference>
<evidence type="ECO:0000256" key="3">
    <source>
        <dbReference type="ARBA" id="ARBA00010912"/>
    </source>
</evidence>
<sequence>MEQQNIADQVVIVERATQEDYKETDVIKRILRDDYQQYEDEAQSRNREAVLAKLNSIIKDWIREVGRSKGKDENTILNSGGKIFTFGSYRLGVHAPNTDIDALCVAPRHVDREEDFFGSLFDMLKGHQSVKNLYPVQKGFVPRIGMEFEGIEIDLIFARIQASEVGEDLKDLLDDNILKGCDDETVRSLNGTRVADILLKQVPNVENFRTTLRCVKLWAKNRGIYSNVLGYFGGIAYMILVAKICKIFPYLEPNKLLRNFFSYCLNREWSYNNPVILVKVSDEPMYGIKDELLYKEKNTNLMPILTPAYPCMNSTHNVSHSTKEAMLAEFEKGLKITEAILKRDERGQKQYPSLSWKRLFKKFAFFSSFTHYIMITICSIDDELHSRWLGFVESKLRFFVSALEKLTSQKTYAVEFRPWPKSYTIQSTLTQVDDEYSYTKSDSYFIGMRIKRNETVEMVTVDLTQTIQKYYESLAQWIHDQQPDCEEAAGLKHVDVQIRYVGQEGLPEDVKPKMIGKRKEREDQEVDERQELDYE</sequence>
<evidence type="ECO:0000256" key="6">
    <source>
        <dbReference type="ARBA" id="ARBA00022723"/>
    </source>
</evidence>
<dbReference type="GO" id="GO:0046872">
    <property type="term" value="F:metal ion binding"/>
    <property type="evidence" value="ECO:0007669"/>
    <property type="project" value="UniProtKB-KW"/>
</dbReference>
<feature type="binding site" evidence="12">
    <location>
        <position position="225"/>
    </location>
    <ligand>
        <name>ATP</name>
        <dbReference type="ChEBI" id="CHEBI:30616"/>
    </ligand>
</feature>
<dbReference type="EC" id="2.7.7.19" evidence="11"/>
<feature type="domain" description="Poly(A) polymerase nucleotidyltransferase" evidence="17">
    <location>
        <begin position="13"/>
        <end position="202"/>
    </location>
</feature>
<feature type="binding site" evidence="13">
    <location>
        <position position="99"/>
    </location>
    <ligand>
        <name>Mg(2+)</name>
        <dbReference type="ChEBI" id="CHEBI:18420"/>
        <label>1</label>
        <note>catalytic</note>
    </ligand>
</feature>
<name>A0A8J8SWJ7_HALGN</name>
<evidence type="ECO:0000256" key="11">
    <source>
        <dbReference type="PIRNR" id="PIRNR018425"/>
    </source>
</evidence>
<dbReference type="InterPro" id="IPR014492">
    <property type="entry name" value="PolyA_polymerase"/>
</dbReference>
<dbReference type="Proteomes" id="UP000785679">
    <property type="component" value="Unassembled WGS sequence"/>
</dbReference>
<evidence type="ECO:0000256" key="2">
    <source>
        <dbReference type="ARBA" id="ARBA00004123"/>
    </source>
</evidence>
<keyword evidence="19" id="KW-1185">Reference proteome</keyword>
<comment type="cofactor">
    <cofactor evidence="13">
        <name>Mg(2+)</name>
        <dbReference type="ChEBI" id="CHEBI:18420"/>
    </cofactor>
    <text evidence="13">Binds 2 magnesium ions. Also active with manganese.</text>
</comment>
<evidence type="ECO:0000256" key="10">
    <source>
        <dbReference type="ARBA" id="ARBA00023242"/>
    </source>
</evidence>
<evidence type="ECO:0000256" key="12">
    <source>
        <dbReference type="PIRSR" id="PIRSR018425-1"/>
    </source>
</evidence>
<evidence type="ECO:0000259" key="16">
    <source>
        <dbReference type="Pfam" id="PF04928"/>
    </source>
</evidence>
<feature type="binding site" evidence="12">
    <location>
        <position position="216"/>
    </location>
    <ligand>
        <name>ATP</name>
        <dbReference type="ChEBI" id="CHEBI:30616"/>
    </ligand>
</feature>
<dbReference type="SUPFAM" id="SSF81301">
    <property type="entry name" value="Nucleotidyltransferase"/>
    <property type="match status" value="1"/>
</dbReference>
<keyword evidence="4 11" id="KW-0507">mRNA processing</keyword>
<feature type="binding site" evidence="12">
    <location>
        <begin position="99"/>
        <end position="101"/>
    </location>
    <ligand>
        <name>ATP</name>
        <dbReference type="ChEBI" id="CHEBI:30616"/>
    </ligand>
</feature>
<dbReference type="InterPro" id="IPR048840">
    <property type="entry name" value="PolA_pol_NTPase"/>
</dbReference>
<dbReference type="InterPro" id="IPR007012">
    <property type="entry name" value="PolA_pol_cen_dom"/>
</dbReference>
<gene>
    <name evidence="18" type="ORF">FGO68_gene4185</name>
</gene>
<keyword evidence="8 11" id="KW-0067">ATP-binding</keyword>
<proteinExistence type="inferred from homology"/>
<dbReference type="Pfam" id="PF20750">
    <property type="entry name" value="PAP_NTPase"/>
    <property type="match status" value="1"/>
</dbReference>
<dbReference type="Pfam" id="PF04926">
    <property type="entry name" value="PAP_RNA-bind"/>
    <property type="match status" value="1"/>
</dbReference>
<comment type="subcellular location">
    <subcellularLocation>
        <location evidence="2 11">Nucleus</location>
    </subcellularLocation>
</comment>
<feature type="binding site" evidence="12">
    <location>
        <position position="154"/>
    </location>
    <ligand>
        <name>ATP</name>
        <dbReference type="ChEBI" id="CHEBI:30616"/>
    </ligand>
</feature>
<evidence type="ECO:0000256" key="13">
    <source>
        <dbReference type="PIRSR" id="PIRSR018425-2"/>
    </source>
</evidence>
<feature type="binding site" evidence="13">
    <location>
        <position position="101"/>
    </location>
    <ligand>
        <name>Mg(2+)</name>
        <dbReference type="ChEBI" id="CHEBI:18420"/>
        <label>2</label>
        <note>catalytic</note>
    </ligand>
</feature>
<keyword evidence="6 13" id="KW-0479">Metal-binding</keyword>
<dbReference type="Pfam" id="PF04928">
    <property type="entry name" value="PAP_central"/>
    <property type="match status" value="1"/>
</dbReference>
<feature type="region of interest" description="Disordered" evidence="14">
    <location>
        <begin position="509"/>
        <end position="535"/>
    </location>
</feature>
<dbReference type="SUPFAM" id="SSF55003">
    <property type="entry name" value="PAP/Archaeal CCA-adding enzyme, C-terminal domain"/>
    <property type="match status" value="1"/>
</dbReference>
<dbReference type="Gene3D" id="1.10.1410.10">
    <property type="match status" value="1"/>
</dbReference>
<dbReference type="GO" id="GO:0003723">
    <property type="term" value="F:RNA binding"/>
    <property type="evidence" value="ECO:0007669"/>
    <property type="project" value="UniProtKB-UniRule"/>
</dbReference>
<evidence type="ECO:0000313" key="19">
    <source>
        <dbReference type="Proteomes" id="UP000785679"/>
    </source>
</evidence>
<keyword evidence="5 11" id="KW-0808">Transferase</keyword>
<dbReference type="GO" id="GO:0031123">
    <property type="term" value="P:RNA 3'-end processing"/>
    <property type="evidence" value="ECO:0007669"/>
    <property type="project" value="InterPro"/>
</dbReference>
<dbReference type="AlphaFoldDB" id="A0A8J8SWJ7"/>
<comment type="caution">
    <text evidence="18">The sequence shown here is derived from an EMBL/GenBank/DDBJ whole genome shotgun (WGS) entry which is preliminary data.</text>
</comment>
<dbReference type="InterPro" id="IPR007010">
    <property type="entry name" value="PolA_pol_RNA-bd_dom"/>
</dbReference>
<accession>A0A8J8SWJ7</accession>
<evidence type="ECO:0000256" key="8">
    <source>
        <dbReference type="ARBA" id="ARBA00022840"/>
    </source>
</evidence>
<dbReference type="InterPro" id="IPR043519">
    <property type="entry name" value="NT_sf"/>
</dbReference>
<dbReference type="PANTHER" id="PTHR10682">
    <property type="entry name" value="POLY A POLYMERASE"/>
    <property type="match status" value="1"/>
</dbReference>
<evidence type="ECO:0000256" key="1">
    <source>
        <dbReference type="ARBA" id="ARBA00001936"/>
    </source>
</evidence>
<evidence type="ECO:0000256" key="7">
    <source>
        <dbReference type="ARBA" id="ARBA00022741"/>
    </source>
</evidence>
<reference evidence="18" key="1">
    <citation type="submission" date="2019-06" db="EMBL/GenBank/DDBJ databases">
        <authorList>
            <person name="Zheng W."/>
        </authorList>
    </citation>
    <scope>NUCLEOTIDE SEQUENCE</scope>
    <source>
        <strain evidence="18">QDHG01</strain>
    </source>
</reference>
<evidence type="ECO:0000256" key="4">
    <source>
        <dbReference type="ARBA" id="ARBA00022664"/>
    </source>
</evidence>
<dbReference type="EMBL" id="RRYP01018784">
    <property type="protein sequence ID" value="TNV73487.1"/>
    <property type="molecule type" value="Genomic_DNA"/>
</dbReference>
<feature type="binding site" evidence="12">
    <location>
        <begin position="86"/>
        <end position="88"/>
    </location>
    <ligand>
        <name>ATP</name>
        <dbReference type="ChEBI" id="CHEBI:30616"/>
    </ligand>
</feature>
<dbReference type="FunFam" id="3.30.460.10:FF:000002">
    <property type="entry name" value="Poly(A) polymerase alpha, putative"/>
    <property type="match status" value="1"/>
</dbReference>
<comment type="cofactor">
    <cofactor evidence="1">
        <name>Mn(2+)</name>
        <dbReference type="ChEBI" id="CHEBI:29035"/>
    </cofactor>
</comment>
<dbReference type="CDD" id="cd05402">
    <property type="entry name" value="NT_PAP_TUTase"/>
    <property type="match status" value="1"/>
</dbReference>
<evidence type="ECO:0000259" key="17">
    <source>
        <dbReference type="Pfam" id="PF20750"/>
    </source>
</evidence>
<dbReference type="PIRSF" id="PIRSF018425">
    <property type="entry name" value="PolyA_polymerase"/>
    <property type="match status" value="1"/>
</dbReference>
<evidence type="ECO:0000256" key="5">
    <source>
        <dbReference type="ARBA" id="ARBA00022679"/>
    </source>
</evidence>
<feature type="domain" description="Poly(A) polymerase RNA-binding" evidence="15">
    <location>
        <begin position="365"/>
        <end position="425"/>
    </location>
</feature>
<comment type="function">
    <text evidence="11">Polymerase that creates the 3'-poly(A) tail of mRNA's.</text>
</comment>
<feature type="binding site" evidence="13">
    <location>
        <position position="99"/>
    </location>
    <ligand>
        <name>Mg(2+)</name>
        <dbReference type="ChEBI" id="CHEBI:18420"/>
        <label>2</label>
        <note>catalytic</note>
    </ligand>
</feature>
<evidence type="ECO:0000256" key="14">
    <source>
        <dbReference type="SAM" id="MobiDB-lite"/>
    </source>
</evidence>
<dbReference type="SUPFAM" id="SSF81631">
    <property type="entry name" value="PAP/OAS1 substrate-binding domain"/>
    <property type="match status" value="1"/>
</dbReference>
<organism evidence="18 19">
    <name type="scientific">Halteria grandinella</name>
    <dbReference type="NCBI Taxonomy" id="5974"/>
    <lineage>
        <taxon>Eukaryota</taxon>
        <taxon>Sar</taxon>
        <taxon>Alveolata</taxon>
        <taxon>Ciliophora</taxon>
        <taxon>Intramacronucleata</taxon>
        <taxon>Spirotrichea</taxon>
        <taxon>Stichotrichia</taxon>
        <taxon>Sporadotrichida</taxon>
        <taxon>Halteriidae</taxon>
        <taxon>Halteria</taxon>
    </lineage>
</organism>
<feature type="binding site" evidence="13">
    <location>
        <position position="101"/>
    </location>
    <ligand>
        <name>Mg(2+)</name>
        <dbReference type="ChEBI" id="CHEBI:18420"/>
        <label>1</label>
        <note>catalytic</note>
    </ligand>
</feature>
<feature type="binding site" evidence="13">
    <location>
        <position position="154"/>
    </location>
    <ligand>
        <name>Mg(2+)</name>
        <dbReference type="ChEBI" id="CHEBI:18420"/>
        <label>2</label>
        <note>catalytic</note>
    </ligand>
</feature>
<dbReference type="OrthoDB" id="412748at2759"/>
<keyword evidence="9 13" id="KW-0460">Magnesium</keyword>
<evidence type="ECO:0000259" key="15">
    <source>
        <dbReference type="Pfam" id="PF04926"/>
    </source>
</evidence>
<evidence type="ECO:0000256" key="9">
    <source>
        <dbReference type="ARBA" id="ARBA00022842"/>
    </source>
</evidence>
<dbReference type="GO" id="GO:0005524">
    <property type="term" value="F:ATP binding"/>
    <property type="evidence" value="ECO:0007669"/>
    <property type="project" value="UniProtKB-UniRule"/>
</dbReference>
<dbReference type="GO" id="GO:1990817">
    <property type="term" value="F:poly(A) RNA polymerase activity"/>
    <property type="evidence" value="ECO:0007669"/>
    <property type="project" value="UniProtKB-UniRule"/>
</dbReference>